<dbReference type="Pfam" id="PF08264">
    <property type="entry name" value="Anticodon_1"/>
    <property type="match status" value="1"/>
</dbReference>
<dbReference type="NCBIfam" id="TIGR00422">
    <property type="entry name" value="valS"/>
    <property type="match status" value="1"/>
</dbReference>
<dbReference type="InterPro" id="IPR033705">
    <property type="entry name" value="Anticodon_Ia_Val"/>
</dbReference>
<dbReference type="FunFam" id="3.40.50.620:FF:000020">
    <property type="entry name" value="Valine--tRNA ligase, mitochondrial"/>
    <property type="match status" value="1"/>
</dbReference>
<organism evidence="20 21">
    <name type="scientific">Tetraodon nigroviridis</name>
    <name type="common">Spotted green pufferfish</name>
    <name type="synonym">Chelonodon nigroviridis</name>
    <dbReference type="NCBI Taxonomy" id="99883"/>
    <lineage>
        <taxon>Eukaryota</taxon>
        <taxon>Metazoa</taxon>
        <taxon>Chordata</taxon>
        <taxon>Craniata</taxon>
        <taxon>Vertebrata</taxon>
        <taxon>Euteleostomi</taxon>
        <taxon>Actinopterygii</taxon>
        <taxon>Neopterygii</taxon>
        <taxon>Teleostei</taxon>
        <taxon>Neoteleostei</taxon>
        <taxon>Acanthomorphata</taxon>
        <taxon>Eupercaria</taxon>
        <taxon>Tetraodontiformes</taxon>
        <taxon>Tetradontoidea</taxon>
        <taxon>Tetraodontidae</taxon>
        <taxon>Tetraodon</taxon>
    </lineage>
</organism>
<dbReference type="Gene3D" id="1.10.730.10">
    <property type="entry name" value="Isoleucyl-tRNA Synthetase, Domain 1"/>
    <property type="match status" value="1"/>
</dbReference>
<comment type="catalytic activity">
    <reaction evidence="14">
        <text>tRNA(Val) + L-valine + ATP = L-valyl-tRNA(Val) + AMP + diphosphate</text>
        <dbReference type="Rhea" id="RHEA:10704"/>
        <dbReference type="Rhea" id="RHEA-COMP:9672"/>
        <dbReference type="Rhea" id="RHEA-COMP:9708"/>
        <dbReference type="ChEBI" id="CHEBI:30616"/>
        <dbReference type="ChEBI" id="CHEBI:33019"/>
        <dbReference type="ChEBI" id="CHEBI:57762"/>
        <dbReference type="ChEBI" id="CHEBI:78442"/>
        <dbReference type="ChEBI" id="CHEBI:78537"/>
        <dbReference type="ChEBI" id="CHEBI:456215"/>
        <dbReference type="EC" id="6.1.1.9"/>
    </reaction>
</comment>
<dbReference type="PANTHER" id="PTHR11946">
    <property type="entry name" value="VALYL-TRNA SYNTHETASES"/>
    <property type="match status" value="1"/>
</dbReference>
<dbReference type="NCBIfam" id="NF004349">
    <property type="entry name" value="PRK05729.1"/>
    <property type="match status" value="1"/>
</dbReference>
<dbReference type="GO" id="GO:0005829">
    <property type="term" value="C:cytosol"/>
    <property type="evidence" value="ECO:0007669"/>
    <property type="project" value="TreeGrafter"/>
</dbReference>
<evidence type="ECO:0000256" key="13">
    <source>
        <dbReference type="ARBA" id="ARBA00043854"/>
    </source>
</evidence>
<keyword evidence="16" id="KW-0175">Coiled coil</keyword>
<dbReference type="PROSITE" id="PS00178">
    <property type="entry name" value="AA_TRNA_LIGASE_I"/>
    <property type="match status" value="1"/>
</dbReference>
<evidence type="ECO:0000256" key="11">
    <source>
        <dbReference type="ARBA" id="ARBA00029936"/>
    </source>
</evidence>
<evidence type="ECO:0000256" key="2">
    <source>
        <dbReference type="ARBA" id="ARBA00005594"/>
    </source>
</evidence>
<feature type="compositionally biased region" description="Basic and acidic residues" evidence="17">
    <location>
        <begin position="57"/>
        <end position="69"/>
    </location>
</feature>
<feature type="compositionally biased region" description="Basic and acidic residues" evidence="17">
    <location>
        <begin position="28"/>
        <end position="50"/>
    </location>
</feature>
<dbReference type="InterPro" id="IPR001412">
    <property type="entry name" value="aa-tRNA-synth_I_CS"/>
</dbReference>
<dbReference type="OMA" id="RQWYIRN"/>
<dbReference type="InterPro" id="IPR014729">
    <property type="entry name" value="Rossmann-like_a/b/a_fold"/>
</dbReference>
<dbReference type="Gene3D" id="3.40.50.620">
    <property type="entry name" value="HUPs"/>
    <property type="match status" value="2"/>
</dbReference>
<evidence type="ECO:0000256" key="17">
    <source>
        <dbReference type="SAM" id="MobiDB-lite"/>
    </source>
</evidence>
<keyword evidence="21" id="KW-1185">Reference proteome</keyword>
<sequence length="1079" mass="121535">IPGAALLTRRFPLASREEHAAPPAFGDTRADEKQPGSPIEKSDPQRPKAEKQRRRREREEAVLTRQRNTSEDAVLKWSQKQKIAYSAHSSAGAKKDTSLPFPPSYSPEYVEPRWYEWWEKEGFFTPEQHDRSAHAVDQTFCLCIPPPNVTGTLHVGHALTVAVEDALVRWRRMQGQRVLWVPGCDHAGIATQTVVERKLRRETGKRRQDFSRQEFLQEVWKWKEEKGEQIYQQLRSLGASLDWSRACFTLDPGFSGAVTEAFVRLCDAGLIYRAESLVNWSCALESAISDIEVDSRELPGPTLISVPGYETQVEFGRMFTFAYPLEGCAWSDGEVAVSTTRPETMLGDVAVAVHPDDPRYQAVHGKLCRHPFTHRLLPIITDTLVDMQLGTGAVKVTPAHDHTDFLLSQRHSLPRLTVIGGDGTMTAACGPWLQAVKRFQARQLVVEALVEKKLFRGHRGHSMSLPVCSRSGDVVEPLLRKQWFVRCQQMAQRAVQAVEEQQLRISPPFHTKTWRRWLSGASDWCISRQLWWGHRIPAYRVKLPDWSEEQEELWVCGRSQEEARRRAADRCGVRPDAVTLTQDPDVLDTWFSSALFPFAMLGWPEQSADLQRFYPNSLLETGSDLIFFWVARMVMLGTQLTGQLPFRQVLLHPLVRDQHGRKMSKSLGNVIDPLDVIHGASLEVLQQKVKEGNVDPREQLVAMEAVRKDFPAGIPACGADALRLSLCSHRLQGEDIRLSISQVLACRTFCNKMWQTLRFTLRVLAEGPTPLRTLEETAPVSSMDQWICSRLYSTLLQCEQAFPAWDLHLVTAGLQAFWVHSLCDVYLEYIKPLLAHQRCSSGQMLRSVLFHCVSTSLALLSPFMPFITEELWQRLRPFQPGAATQTSLCLQPYPSTSQLAHWHFPAVEQDFELVQDLVRVARSLRAQCGMTQERPAAWAVCSPGQAQVLHRFGPAVRTLGRISSLHVCCPDGAGAPAAPPPAGSLVGVVDHTCRVHLAAQAGASPEARTQQLSLRRDKLLPKLQKVLLTVQCPDYRSKAPAHAREKMEAKMLRLQQELRSLEEQMKSLKEPPGALGGEL</sequence>
<feature type="coiled-coil region" evidence="16">
    <location>
        <begin position="1044"/>
        <end position="1071"/>
    </location>
</feature>
<keyword evidence="7 15" id="KW-0648">Protein biosynthesis</keyword>
<dbReference type="HAMAP" id="MF_02004">
    <property type="entry name" value="Val_tRNA_synth_type1"/>
    <property type="match status" value="1"/>
</dbReference>
<dbReference type="PANTHER" id="PTHR11946:SF71">
    <property type="entry name" value="VALINE--TRNA LIGASE, MITOCHONDRIAL"/>
    <property type="match status" value="1"/>
</dbReference>
<proteinExistence type="inferred from homology"/>
<evidence type="ECO:0000259" key="19">
    <source>
        <dbReference type="Pfam" id="PF08264"/>
    </source>
</evidence>
<feature type="domain" description="Methionyl/Valyl/Leucyl/Isoleucyl-tRNA synthetase anticodon-binding" evidence="19">
    <location>
        <begin position="784"/>
        <end position="935"/>
    </location>
</feature>
<evidence type="ECO:0000256" key="1">
    <source>
        <dbReference type="ARBA" id="ARBA00004173"/>
    </source>
</evidence>
<comment type="similarity">
    <text evidence="2 15">Belongs to the class-I aminoacyl-tRNA synthetase family.</text>
</comment>
<keyword evidence="6 15" id="KW-0067">ATP-binding</keyword>
<reference evidence="20" key="2">
    <citation type="submission" date="2025-08" db="UniProtKB">
        <authorList>
            <consortium name="Ensembl"/>
        </authorList>
    </citation>
    <scope>IDENTIFICATION</scope>
</reference>
<evidence type="ECO:0000256" key="15">
    <source>
        <dbReference type="RuleBase" id="RU363035"/>
    </source>
</evidence>
<dbReference type="HOGENOM" id="CLU_001493_0_1_1"/>
<dbReference type="STRING" id="99883.ENSTNIP00000003635"/>
<keyword evidence="9" id="KW-0496">Mitochondrion</keyword>
<dbReference type="AlphaFoldDB" id="H3C5W5"/>
<evidence type="ECO:0000256" key="7">
    <source>
        <dbReference type="ARBA" id="ARBA00022917"/>
    </source>
</evidence>
<dbReference type="SUPFAM" id="SSF52374">
    <property type="entry name" value="Nucleotidylyl transferase"/>
    <property type="match status" value="1"/>
</dbReference>
<dbReference type="FunFam" id="3.40.50.620:FF:000120">
    <property type="entry name" value="Valine--tRNA ligase, mitochondrial"/>
    <property type="match status" value="1"/>
</dbReference>
<dbReference type="GO" id="GO:0004832">
    <property type="term" value="F:valine-tRNA ligase activity"/>
    <property type="evidence" value="ECO:0007669"/>
    <property type="project" value="UniProtKB-EC"/>
</dbReference>
<reference evidence="20" key="3">
    <citation type="submission" date="2025-09" db="UniProtKB">
        <authorList>
            <consortium name="Ensembl"/>
        </authorList>
    </citation>
    <scope>IDENTIFICATION</scope>
</reference>
<evidence type="ECO:0000313" key="21">
    <source>
        <dbReference type="Proteomes" id="UP000007303"/>
    </source>
</evidence>
<dbReference type="InterPro" id="IPR013155">
    <property type="entry name" value="M/V/L/I-tRNA-synth_anticd-bd"/>
</dbReference>
<dbReference type="SUPFAM" id="SSF50677">
    <property type="entry name" value="ValRS/IleRS/LeuRS editing domain"/>
    <property type="match status" value="1"/>
</dbReference>
<dbReference type="InterPro" id="IPR009008">
    <property type="entry name" value="Val/Leu/Ile-tRNA-synth_edit"/>
</dbReference>
<comment type="function">
    <text evidence="13">Catalyzes the attachment of valine to tRNA(Val) in a two-step reaction: valine is first activated by ATP to form Val-AMP and then transferred to the acceptor end of tRNA(Val).</text>
</comment>
<dbReference type="Ensembl" id="ENSTNIT00000000965.1">
    <property type="protein sequence ID" value="ENSTNIP00000003635.1"/>
    <property type="gene ID" value="ENSTNIG00000005916.1"/>
</dbReference>
<evidence type="ECO:0000256" key="5">
    <source>
        <dbReference type="ARBA" id="ARBA00022741"/>
    </source>
</evidence>
<dbReference type="InterPro" id="IPR009080">
    <property type="entry name" value="tRNAsynth_Ia_anticodon-bd"/>
</dbReference>
<reference evidence="21" key="1">
    <citation type="journal article" date="2004" name="Nature">
        <title>Genome duplication in the teleost fish Tetraodon nigroviridis reveals the early vertebrate proto-karyotype.</title>
        <authorList>
            <person name="Jaillon O."/>
            <person name="Aury J.-M."/>
            <person name="Brunet F."/>
            <person name="Petit J.-L."/>
            <person name="Stange-Thomann N."/>
            <person name="Mauceli E."/>
            <person name="Bouneau L."/>
            <person name="Fischer C."/>
            <person name="Ozouf-Costaz C."/>
            <person name="Bernot A."/>
            <person name="Nicaud S."/>
            <person name="Jaffe D."/>
            <person name="Fisher S."/>
            <person name="Lutfalla G."/>
            <person name="Dossat C."/>
            <person name="Segurens B."/>
            <person name="Dasilva C."/>
            <person name="Salanoubat M."/>
            <person name="Levy M."/>
            <person name="Boudet N."/>
            <person name="Castellano S."/>
            <person name="Anthouard V."/>
            <person name="Jubin C."/>
            <person name="Castelli V."/>
            <person name="Katinka M."/>
            <person name="Vacherie B."/>
            <person name="Biemont C."/>
            <person name="Skalli Z."/>
            <person name="Cattolico L."/>
            <person name="Poulain J."/>
            <person name="De Berardinis V."/>
            <person name="Cruaud C."/>
            <person name="Duprat S."/>
            <person name="Brottier P."/>
            <person name="Coutanceau J.-P."/>
            <person name="Gouzy J."/>
            <person name="Parra G."/>
            <person name="Lardier G."/>
            <person name="Chapple C."/>
            <person name="McKernan K.J."/>
            <person name="McEwan P."/>
            <person name="Bosak S."/>
            <person name="Kellis M."/>
            <person name="Volff J.-N."/>
            <person name="Guigo R."/>
            <person name="Zody M.C."/>
            <person name="Mesirov J."/>
            <person name="Lindblad-Toh K."/>
            <person name="Birren B."/>
            <person name="Nusbaum C."/>
            <person name="Kahn D."/>
            <person name="Robinson-Rechavi M."/>
            <person name="Laudet V."/>
            <person name="Schachter V."/>
            <person name="Quetier F."/>
            <person name="Saurin W."/>
            <person name="Scarpelli C."/>
            <person name="Wincker P."/>
            <person name="Lander E.S."/>
            <person name="Weissenbach J."/>
            <person name="Roest Crollius H."/>
        </authorList>
    </citation>
    <scope>NUCLEOTIDE SEQUENCE [LARGE SCALE GENOMIC DNA]</scope>
</reference>
<dbReference type="CDD" id="cd07962">
    <property type="entry name" value="Anticodon_Ia_Val"/>
    <property type="match status" value="1"/>
</dbReference>
<dbReference type="Pfam" id="PF00133">
    <property type="entry name" value="tRNA-synt_1"/>
    <property type="match status" value="1"/>
</dbReference>
<dbReference type="GO" id="GO:0005739">
    <property type="term" value="C:mitochondrion"/>
    <property type="evidence" value="ECO:0007669"/>
    <property type="project" value="UniProtKB-SubCell"/>
</dbReference>
<dbReference type="GO" id="GO:0006438">
    <property type="term" value="P:valyl-tRNA aminoacylation"/>
    <property type="evidence" value="ECO:0007669"/>
    <property type="project" value="InterPro"/>
</dbReference>
<evidence type="ECO:0000256" key="10">
    <source>
        <dbReference type="ARBA" id="ARBA00023146"/>
    </source>
</evidence>
<evidence type="ECO:0000256" key="9">
    <source>
        <dbReference type="ARBA" id="ARBA00023128"/>
    </source>
</evidence>
<dbReference type="InterPro" id="IPR002303">
    <property type="entry name" value="Valyl-tRNA_ligase"/>
</dbReference>
<evidence type="ECO:0000256" key="16">
    <source>
        <dbReference type="SAM" id="Coils"/>
    </source>
</evidence>
<name>H3C5W5_TETNG</name>
<evidence type="ECO:0000313" key="20">
    <source>
        <dbReference type="Ensembl" id="ENSTNIP00000003635.1"/>
    </source>
</evidence>
<dbReference type="EC" id="6.1.1.9" evidence="3"/>
<dbReference type="SUPFAM" id="SSF47323">
    <property type="entry name" value="Anticodon-binding domain of a subclass of class I aminoacyl-tRNA synthetases"/>
    <property type="match status" value="1"/>
</dbReference>
<evidence type="ECO:0000256" key="6">
    <source>
        <dbReference type="ARBA" id="ARBA00022840"/>
    </source>
</evidence>
<dbReference type="InParanoid" id="H3C5W5"/>
<dbReference type="Proteomes" id="UP000007303">
    <property type="component" value="Unassembled WGS sequence"/>
</dbReference>
<dbReference type="GeneTree" id="ENSGT00940000159890"/>
<feature type="domain" description="Aminoacyl-tRNA synthetase class Ia" evidence="18">
    <location>
        <begin position="114"/>
        <end position="738"/>
    </location>
</feature>
<dbReference type="CDD" id="cd00817">
    <property type="entry name" value="ValRS_core"/>
    <property type="match status" value="1"/>
</dbReference>
<keyword evidence="8" id="KW-0809">Transit peptide</keyword>
<evidence type="ECO:0000256" key="12">
    <source>
        <dbReference type="ARBA" id="ARBA00040837"/>
    </source>
</evidence>
<accession>H3C5W5</accession>
<keyword evidence="4 15" id="KW-0436">Ligase</keyword>
<keyword evidence="10 15" id="KW-0030">Aminoacyl-tRNA synthetase</keyword>
<dbReference type="Gene3D" id="3.90.740.10">
    <property type="entry name" value="Valyl/Leucyl/Isoleucyl-tRNA synthetase, editing domain"/>
    <property type="match status" value="1"/>
</dbReference>
<protein>
    <recommendedName>
        <fullName evidence="12">Valine--tRNA ligase, mitochondrial</fullName>
        <ecNumber evidence="3">6.1.1.9</ecNumber>
    </recommendedName>
    <alternativeName>
        <fullName evidence="11">Valyl-tRNA synthetase</fullName>
    </alternativeName>
</protein>
<evidence type="ECO:0000259" key="18">
    <source>
        <dbReference type="Pfam" id="PF00133"/>
    </source>
</evidence>
<evidence type="ECO:0000256" key="14">
    <source>
        <dbReference type="ARBA" id="ARBA00047552"/>
    </source>
</evidence>
<dbReference type="GO" id="GO:0005524">
    <property type="term" value="F:ATP binding"/>
    <property type="evidence" value="ECO:0007669"/>
    <property type="project" value="UniProtKB-KW"/>
</dbReference>
<dbReference type="PRINTS" id="PR00986">
    <property type="entry name" value="TRNASYNTHVAL"/>
</dbReference>
<dbReference type="InterPro" id="IPR002300">
    <property type="entry name" value="aa-tRNA-synth_Ia"/>
</dbReference>
<feature type="region of interest" description="Disordered" evidence="17">
    <location>
        <begin position="1"/>
        <end position="69"/>
    </location>
</feature>
<comment type="subcellular location">
    <subcellularLocation>
        <location evidence="1">Mitochondrion</location>
    </subcellularLocation>
</comment>
<evidence type="ECO:0000256" key="8">
    <source>
        <dbReference type="ARBA" id="ARBA00022946"/>
    </source>
</evidence>
<evidence type="ECO:0000256" key="4">
    <source>
        <dbReference type="ARBA" id="ARBA00022598"/>
    </source>
</evidence>
<keyword evidence="5 15" id="KW-0547">Nucleotide-binding</keyword>
<dbReference type="GO" id="GO:0002161">
    <property type="term" value="F:aminoacyl-tRNA deacylase activity"/>
    <property type="evidence" value="ECO:0007669"/>
    <property type="project" value="InterPro"/>
</dbReference>
<evidence type="ECO:0000256" key="3">
    <source>
        <dbReference type="ARBA" id="ARBA00013169"/>
    </source>
</evidence>